<keyword evidence="3 7" id="KW-0812">Transmembrane</keyword>
<organism evidence="8 9">
    <name type="scientific">Zymoseptoria tritici ST99CH_1E4</name>
    <dbReference type="NCBI Taxonomy" id="1276532"/>
    <lineage>
        <taxon>Eukaryota</taxon>
        <taxon>Fungi</taxon>
        <taxon>Dikarya</taxon>
        <taxon>Ascomycota</taxon>
        <taxon>Pezizomycotina</taxon>
        <taxon>Dothideomycetes</taxon>
        <taxon>Dothideomycetidae</taxon>
        <taxon>Mycosphaerellales</taxon>
        <taxon>Mycosphaerellaceae</taxon>
        <taxon>Zymoseptoria</taxon>
    </lineage>
</organism>
<accession>A0A2H1H5P0</accession>
<feature type="region of interest" description="Disordered" evidence="6">
    <location>
        <begin position="1"/>
        <end position="23"/>
    </location>
</feature>
<evidence type="ECO:0000256" key="7">
    <source>
        <dbReference type="SAM" id="Phobius"/>
    </source>
</evidence>
<feature type="transmembrane region" description="Helical" evidence="7">
    <location>
        <begin position="468"/>
        <end position="484"/>
    </location>
</feature>
<evidence type="ECO:0000256" key="6">
    <source>
        <dbReference type="SAM" id="MobiDB-lite"/>
    </source>
</evidence>
<feature type="transmembrane region" description="Helical" evidence="7">
    <location>
        <begin position="61"/>
        <end position="91"/>
    </location>
</feature>
<sequence length="509" mass="56238">MEQKKRRTLRSEPDENAATANEFNVQWRSGPDVKEDAWPTVGVDKDDMDRLGKAQEFKRNFGFWSALGFIMVFMGTWEFVLITLAVGFTNGGFAGQYHWVSEFAPPRYQKVLSYVAGWNLTLGWLATNASGTVVVVNQIQAMITIQSPEYAFKSWQSTLIMIAFIAITILFNTWGASTLPTLQVVSLCAHLAGFLVVMIPLLVLCPKNDAYDVFLDFQDNSGWDNMGAAFLICQVYVLYCCLGSDAVCHISEEVRDASLVVPQVMVWAFVGNIMLGLAILVTMLFCIGPLEGALDTDAPYLLLFNKTGSPALSTVLNVLLFLMIYVGNITVLAACSREVFAFARDKGLPFSSFQSKMDRKRKIPTNAIYVSSFASVVLVLINLGSPLAFNIIISVAILGVQSTYLISIGCVLLKRLNGEPLPPARWSLGRYGIAINAYAFLYSAFAIVICCFPTTLPVTMENMNWAPVVWVGVLVGSYVFYVFWGKRFYTAPVQFVEGRKAEGTALQTS</sequence>
<protein>
    <recommendedName>
        <fullName evidence="10">Amino acid permease/ SLC12A domain-containing protein</fullName>
    </recommendedName>
</protein>
<gene>
    <name evidence="8" type="ORF">ZT1E4_G11096</name>
</gene>
<feature type="transmembrane region" description="Helical" evidence="7">
    <location>
        <begin position="157"/>
        <end position="176"/>
    </location>
</feature>
<keyword evidence="5 7" id="KW-0472">Membrane</keyword>
<feature type="transmembrane region" description="Helical" evidence="7">
    <location>
        <begin position="310"/>
        <end position="334"/>
    </location>
</feature>
<feature type="transmembrane region" description="Helical" evidence="7">
    <location>
        <begin position="391"/>
        <end position="413"/>
    </location>
</feature>
<evidence type="ECO:0000256" key="5">
    <source>
        <dbReference type="ARBA" id="ARBA00023136"/>
    </source>
</evidence>
<dbReference type="Gene3D" id="1.20.1740.10">
    <property type="entry name" value="Amino acid/polyamine transporter I"/>
    <property type="match status" value="1"/>
</dbReference>
<reference evidence="9" key="1">
    <citation type="submission" date="2017-05" db="EMBL/GenBank/DDBJ databases">
        <authorList>
            <person name="Song R."/>
            <person name="Chenine A.L."/>
            <person name="Ruprecht R.M."/>
        </authorList>
    </citation>
    <scope>NUCLEOTIDE SEQUENCE [LARGE SCALE GENOMIC DNA]</scope>
</reference>
<dbReference type="Pfam" id="PF13520">
    <property type="entry name" value="AA_permease_2"/>
    <property type="match status" value="1"/>
</dbReference>
<evidence type="ECO:0008006" key="10">
    <source>
        <dbReference type="Google" id="ProtNLM"/>
    </source>
</evidence>
<feature type="transmembrane region" description="Helical" evidence="7">
    <location>
        <begin position="111"/>
        <end position="136"/>
    </location>
</feature>
<dbReference type="PIRSF" id="PIRSF006060">
    <property type="entry name" value="AA_transporter"/>
    <property type="match status" value="1"/>
</dbReference>
<evidence type="ECO:0000256" key="2">
    <source>
        <dbReference type="ARBA" id="ARBA00022448"/>
    </source>
</evidence>
<proteinExistence type="predicted"/>
<evidence type="ECO:0000256" key="1">
    <source>
        <dbReference type="ARBA" id="ARBA00004141"/>
    </source>
</evidence>
<dbReference type="PANTHER" id="PTHR45649:SF4">
    <property type="entry name" value="TRANSPORTER, PUTATIVE (EUROFUNG)-RELATED"/>
    <property type="match status" value="1"/>
</dbReference>
<evidence type="ECO:0000313" key="9">
    <source>
        <dbReference type="Proteomes" id="UP000245764"/>
    </source>
</evidence>
<feature type="transmembrane region" description="Helical" evidence="7">
    <location>
        <begin position="264"/>
        <end position="290"/>
    </location>
</feature>
<dbReference type="Proteomes" id="UP000245764">
    <property type="component" value="Chromosome 12"/>
</dbReference>
<dbReference type="EMBL" id="LT854264">
    <property type="protein sequence ID" value="SMR61131.1"/>
    <property type="molecule type" value="Genomic_DNA"/>
</dbReference>
<evidence type="ECO:0000313" key="8">
    <source>
        <dbReference type="EMBL" id="SMR61131.1"/>
    </source>
</evidence>
<comment type="subcellular location">
    <subcellularLocation>
        <location evidence="1">Membrane</location>
        <topology evidence="1">Multi-pass membrane protein</topology>
    </subcellularLocation>
</comment>
<dbReference type="AlphaFoldDB" id="A0A2H1H5P0"/>
<evidence type="ECO:0000256" key="4">
    <source>
        <dbReference type="ARBA" id="ARBA00022989"/>
    </source>
</evidence>
<dbReference type="GO" id="GO:0016020">
    <property type="term" value="C:membrane"/>
    <property type="evidence" value="ECO:0007669"/>
    <property type="project" value="UniProtKB-SubCell"/>
</dbReference>
<feature type="compositionally biased region" description="Basic and acidic residues" evidence="6">
    <location>
        <begin position="1"/>
        <end position="13"/>
    </location>
</feature>
<dbReference type="PANTHER" id="PTHR45649">
    <property type="entry name" value="AMINO-ACID PERMEASE BAT1"/>
    <property type="match status" value="1"/>
</dbReference>
<feature type="transmembrane region" description="Helical" evidence="7">
    <location>
        <begin position="433"/>
        <end position="456"/>
    </location>
</feature>
<dbReference type="InterPro" id="IPR002293">
    <property type="entry name" value="AA/rel_permease1"/>
</dbReference>
<name>A0A2H1H5P0_ZYMTR</name>
<keyword evidence="2" id="KW-0813">Transport</keyword>
<dbReference type="GO" id="GO:0022857">
    <property type="term" value="F:transmembrane transporter activity"/>
    <property type="evidence" value="ECO:0007669"/>
    <property type="project" value="InterPro"/>
</dbReference>
<feature type="transmembrane region" description="Helical" evidence="7">
    <location>
        <begin position="182"/>
        <end position="205"/>
    </location>
</feature>
<feature type="transmembrane region" description="Helical" evidence="7">
    <location>
        <begin position="366"/>
        <end position="385"/>
    </location>
</feature>
<evidence type="ECO:0000256" key="3">
    <source>
        <dbReference type="ARBA" id="ARBA00022692"/>
    </source>
</evidence>
<keyword evidence="4 7" id="KW-1133">Transmembrane helix</keyword>